<dbReference type="eggNOG" id="arCOG02312">
    <property type="taxonomic scope" value="Archaea"/>
</dbReference>
<dbReference type="STRING" id="362976.HQ_1815A"/>
<dbReference type="KEGG" id="hwa:HQ_1815A"/>
<dbReference type="PANTHER" id="PTHR30572">
    <property type="entry name" value="MEMBRANE COMPONENT OF TRANSPORTER-RELATED"/>
    <property type="match status" value="1"/>
</dbReference>
<sequence>MIGLGSLFRRFPSIKMAWRNLGRNRIRTGLATLGIIIGVIAIASLGMAGAALQQQAQSNLGSLTNEVAVSSGQDSTQDGITTDQVEQMRDIIADAEVVPQKTNQTTLKSRDGQEVFVSVVGVTKASALYDTTVGKAPTRLQNGALVSVETARELGLELGDPVEYDGSLYRIRGFLVAEDGFGGGGGNELVLPLSALSEQEYYDSVTVVAASGEAATTVADILEADFNEQGRDSEEILSIRSFASTQDSINSFLNTLNLALLGIGSISLIVASVAILNVMLMSTIERRGEIGVLRAVGIRRSEVLRMILAEAIFLGLIGGIAGAIASLGAGYILFQVLASDGMLVFTWAGLQHLLSGFAFAVFASTLSGVYPAWKAANDPPVKALRG</sequence>
<evidence type="ECO:0000256" key="2">
    <source>
        <dbReference type="ARBA" id="ARBA00022475"/>
    </source>
</evidence>
<dbReference type="InterPro" id="IPR025857">
    <property type="entry name" value="MacB_PCD"/>
</dbReference>
<dbReference type="GO" id="GO:0005886">
    <property type="term" value="C:plasma membrane"/>
    <property type="evidence" value="ECO:0007669"/>
    <property type="project" value="UniProtKB-SubCell"/>
</dbReference>
<keyword evidence="4 7" id="KW-1133">Transmembrane helix</keyword>
<feature type="transmembrane region" description="Helical" evidence="7">
    <location>
        <begin position="353"/>
        <end position="373"/>
    </location>
</feature>
<evidence type="ECO:0000256" key="1">
    <source>
        <dbReference type="ARBA" id="ARBA00004651"/>
    </source>
</evidence>
<dbReference type="PANTHER" id="PTHR30572:SF4">
    <property type="entry name" value="ABC TRANSPORTER PERMEASE YTRF"/>
    <property type="match status" value="1"/>
</dbReference>
<feature type="domain" description="MacB-like periplasmic core" evidence="9">
    <location>
        <begin position="28"/>
        <end position="223"/>
    </location>
</feature>
<proteinExistence type="inferred from homology"/>
<dbReference type="EMBL" id="AM180088">
    <property type="protein sequence ID" value="CAJ51943.1"/>
    <property type="molecule type" value="Genomic_DNA"/>
</dbReference>
<dbReference type="Proteomes" id="UP000001975">
    <property type="component" value="Chromosome"/>
</dbReference>
<dbReference type="InterPro" id="IPR050250">
    <property type="entry name" value="Macrolide_Exporter_MacB"/>
</dbReference>
<feature type="domain" description="ABC3 transporter permease C-terminal" evidence="8">
    <location>
        <begin position="263"/>
        <end position="380"/>
    </location>
</feature>
<comment type="subcellular location">
    <subcellularLocation>
        <location evidence="1">Cell membrane</location>
        <topology evidence="1">Multi-pass membrane protein</topology>
    </subcellularLocation>
</comment>
<name>Q18J68_HALWD</name>
<keyword evidence="2" id="KW-1003">Cell membrane</keyword>
<accession>Q18J68</accession>
<evidence type="ECO:0000256" key="7">
    <source>
        <dbReference type="SAM" id="Phobius"/>
    </source>
</evidence>
<dbReference type="Pfam" id="PF02687">
    <property type="entry name" value="FtsX"/>
    <property type="match status" value="1"/>
</dbReference>
<dbReference type="HOGENOM" id="CLU_000604_8_0_2"/>
<evidence type="ECO:0000256" key="6">
    <source>
        <dbReference type="ARBA" id="ARBA00038076"/>
    </source>
</evidence>
<gene>
    <name evidence="10" type="primary">salY1</name>
    <name evidence="10" type="ordered locus">HQ_1815A</name>
</gene>
<dbReference type="Pfam" id="PF12704">
    <property type="entry name" value="MacB_PCD"/>
    <property type="match status" value="1"/>
</dbReference>
<evidence type="ECO:0000256" key="3">
    <source>
        <dbReference type="ARBA" id="ARBA00022692"/>
    </source>
</evidence>
<reference evidence="10 11" key="1">
    <citation type="journal article" date="2006" name="BMC Genomics">
        <title>The genome of the square archaeon Haloquadratum walsbyi: life at the limits of water activity.</title>
        <authorList>
            <person name="Bolhuis H.H."/>
            <person name="Palm P.P."/>
            <person name="Wende A.W."/>
            <person name="Falb M.M."/>
            <person name="Rampp M.M."/>
            <person name="Rodriguez-Valera F.F."/>
            <person name="Pfeiffer F.F."/>
            <person name="Oesterhelt D.D."/>
        </authorList>
    </citation>
    <scope>NUCLEOTIDE SEQUENCE [LARGE SCALE GENOMIC DNA]</scope>
    <source>
        <strain evidence="11">DSM 16790 / HBSQ001</strain>
    </source>
</reference>
<evidence type="ECO:0000256" key="4">
    <source>
        <dbReference type="ARBA" id="ARBA00022989"/>
    </source>
</evidence>
<evidence type="ECO:0000256" key="5">
    <source>
        <dbReference type="ARBA" id="ARBA00023136"/>
    </source>
</evidence>
<keyword evidence="11" id="KW-1185">Reference proteome</keyword>
<evidence type="ECO:0000313" key="10">
    <source>
        <dbReference type="EMBL" id="CAJ51943.1"/>
    </source>
</evidence>
<dbReference type="GO" id="GO:0022857">
    <property type="term" value="F:transmembrane transporter activity"/>
    <property type="evidence" value="ECO:0007669"/>
    <property type="project" value="TreeGrafter"/>
</dbReference>
<comment type="similarity">
    <text evidence="6">Belongs to the ABC-4 integral membrane protein family.</text>
</comment>
<keyword evidence="5 7" id="KW-0472">Membrane</keyword>
<feature type="transmembrane region" description="Helical" evidence="7">
    <location>
        <begin position="307"/>
        <end position="333"/>
    </location>
</feature>
<keyword evidence="3 7" id="KW-0812">Transmembrane</keyword>
<evidence type="ECO:0000259" key="9">
    <source>
        <dbReference type="Pfam" id="PF12704"/>
    </source>
</evidence>
<organism evidence="10 11">
    <name type="scientific">Haloquadratum walsbyi (strain DSM 16790 / HBSQ001)</name>
    <dbReference type="NCBI Taxonomy" id="362976"/>
    <lineage>
        <taxon>Archaea</taxon>
        <taxon>Methanobacteriati</taxon>
        <taxon>Methanobacteriota</taxon>
        <taxon>Stenosarchaea group</taxon>
        <taxon>Halobacteria</taxon>
        <taxon>Halobacteriales</taxon>
        <taxon>Haloferacaceae</taxon>
        <taxon>Haloquadratum</taxon>
    </lineage>
</organism>
<feature type="transmembrane region" description="Helical" evidence="7">
    <location>
        <begin position="258"/>
        <end position="280"/>
    </location>
</feature>
<dbReference type="AlphaFoldDB" id="Q18J68"/>
<evidence type="ECO:0000313" key="11">
    <source>
        <dbReference type="Proteomes" id="UP000001975"/>
    </source>
</evidence>
<dbReference type="InterPro" id="IPR003838">
    <property type="entry name" value="ABC3_permease_C"/>
</dbReference>
<evidence type="ECO:0000259" key="8">
    <source>
        <dbReference type="Pfam" id="PF02687"/>
    </source>
</evidence>
<protein>
    <submittedName>
        <fullName evidence="10">ABC-type transport system permease protein (Probable substrate macrolides)</fullName>
    </submittedName>
</protein>
<feature type="transmembrane region" description="Helical" evidence="7">
    <location>
        <begin position="29"/>
        <end position="52"/>
    </location>
</feature>